<gene>
    <name evidence="9" type="ORF">F4Y08_15740</name>
</gene>
<evidence type="ECO:0000259" key="8">
    <source>
        <dbReference type="Pfam" id="PF02687"/>
    </source>
</evidence>
<feature type="domain" description="ABC3 transporter permease C-terminal" evidence="8">
    <location>
        <begin position="819"/>
        <end position="927"/>
    </location>
</feature>
<dbReference type="AlphaFoldDB" id="A0A6B1DVN1"/>
<name>A0A6B1DVN1_9CHLR</name>
<keyword evidence="3" id="KW-1003">Cell membrane</keyword>
<reference evidence="9" key="1">
    <citation type="submission" date="2019-09" db="EMBL/GenBank/DDBJ databases">
        <title>Characterisation of the sponge microbiome using genome-centric metagenomics.</title>
        <authorList>
            <person name="Engelberts J.P."/>
            <person name="Robbins S.J."/>
            <person name="De Goeij J.M."/>
            <person name="Aranda M."/>
            <person name="Bell S.C."/>
            <person name="Webster N.S."/>
        </authorList>
    </citation>
    <scope>NUCLEOTIDE SEQUENCE</scope>
    <source>
        <strain evidence="9">SB0662_bin_9</strain>
    </source>
</reference>
<evidence type="ECO:0000256" key="7">
    <source>
        <dbReference type="SAM" id="Phobius"/>
    </source>
</evidence>
<dbReference type="Pfam" id="PF02687">
    <property type="entry name" value="FtsX"/>
    <property type="match status" value="1"/>
</dbReference>
<feature type="transmembrane region" description="Helical" evidence="7">
    <location>
        <begin position="456"/>
        <end position="474"/>
    </location>
</feature>
<feature type="transmembrane region" description="Helical" evidence="7">
    <location>
        <begin position="809"/>
        <end position="832"/>
    </location>
</feature>
<dbReference type="InterPro" id="IPR003838">
    <property type="entry name" value="ABC3_permease_C"/>
</dbReference>
<comment type="similarity">
    <text evidence="2">Belongs to the ABC-4 integral membrane protein family. LolC/E subfamily.</text>
</comment>
<keyword evidence="4 7" id="KW-0812">Transmembrane</keyword>
<dbReference type="PANTHER" id="PTHR30489:SF0">
    <property type="entry name" value="LIPOPROTEIN-RELEASING SYSTEM TRANSMEMBRANE PROTEIN LOLE"/>
    <property type="match status" value="1"/>
</dbReference>
<dbReference type="GO" id="GO:0098797">
    <property type="term" value="C:plasma membrane protein complex"/>
    <property type="evidence" value="ECO:0007669"/>
    <property type="project" value="TreeGrafter"/>
</dbReference>
<sequence>MQPFVAGMRTGRGLFVLTLKRLASRPGLTILALIGIVLAVGLLSSAAFFAQAVDRVILNQELAELSAATNRPAFSTRIYFFPSSRKRMGIEAAERAGSSISGTLAAEIGLGVDRKDLQMESGSMVLLPAQGDTAYTDTREYLTSVNIVYIEGVAPHLNVVQGDEFTDVMGASGVLNTWMHLSLADEMGVSPGEEFELALNAADEGIRMRIAGIWQAADGEDNFWFNPPDTKLGDALLVSRASYLNFIEPILPSRSRFVSWHISLDDSTLNPKYSREYAEGFEMGMAVIDKYLPGANLDISALDPLKEFVQRNTLLTIQLLGFNVPALGFLIYFLIMIASIIARWQQRETAILVSRGLNTSGVVSIVLLEELILFIVGIPLGIAFGMGISLFMGYTVSFLSFTTLREPVPVSFQGLNWYLIGAGLAVAVLARLIPAVRTARMSIVEAERGRQMQKPFWQRAYLDFLLVVPTWYAYDQLANEGTFANMVQERTAELFSDPLLILVPALFVLTCSLLVMRVFPILMWILDRIAGWTNLLTTHLALRQLERHSQRYINPLLLVIVSLSLGIYTYSMALSLDQWLIDQVRHEVGAGATFEPFIPPSPDSSGGSGPVMDGTGTWIPTVAEFEALSGVTAAARVGNYNAELEVTGGDVLRLDFLAVDRIDFTKVVWFREDFADDSLGGLMNSLALSPNSILVPRALMGPLNWRVGDEVGLEVSMARGHSVQDQFVIAGAYDQFATIYHQPWTVIGNMDHVFALAGTDFVHNIWLGVDESVEAIELKQAIRRMGIEPTRWRHVPTRILEEQARMERVGIFGTLSVGFLAAAAMAFLALLVHSYASLQDRMFQFGVLRAVGVMRSQIIGQITIEYIFLTSYGTIAGAVIGSLCSILFSPFFRVTAAVRNPLPPLVPLIAENEIAILAAVFAAAIVLVEVSVTFQALTRRLFDALRMGYQE</sequence>
<dbReference type="EMBL" id="VXPY01000113">
    <property type="protein sequence ID" value="MYD91759.1"/>
    <property type="molecule type" value="Genomic_DNA"/>
</dbReference>
<dbReference type="PANTHER" id="PTHR30489">
    <property type="entry name" value="LIPOPROTEIN-RELEASING SYSTEM TRANSMEMBRANE PROTEIN LOLE"/>
    <property type="match status" value="1"/>
</dbReference>
<feature type="transmembrane region" description="Helical" evidence="7">
    <location>
        <begin position="552"/>
        <end position="570"/>
    </location>
</feature>
<keyword evidence="6 7" id="KW-0472">Membrane</keyword>
<dbReference type="GO" id="GO:0044874">
    <property type="term" value="P:lipoprotein localization to outer membrane"/>
    <property type="evidence" value="ECO:0007669"/>
    <property type="project" value="TreeGrafter"/>
</dbReference>
<feature type="transmembrane region" description="Helical" evidence="7">
    <location>
        <begin position="28"/>
        <end position="50"/>
    </location>
</feature>
<comment type="caution">
    <text evidence="9">The sequence shown here is derived from an EMBL/GenBank/DDBJ whole genome shotgun (WGS) entry which is preliminary data.</text>
</comment>
<evidence type="ECO:0000313" key="9">
    <source>
        <dbReference type="EMBL" id="MYD91759.1"/>
    </source>
</evidence>
<evidence type="ECO:0000256" key="2">
    <source>
        <dbReference type="ARBA" id="ARBA00005236"/>
    </source>
</evidence>
<evidence type="ECO:0000256" key="3">
    <source>
        <dbReference type="ARBA" id="ARBA00022475"/>
    </source>
</evidence>
<accession>A0A6B1DVN1</accession>
<evidence type="ECO:0000256" key="1">
    <source>
        <dbReference type="ARBA" id="ARBA00004651"/>
    </source>
</evidence>
<organism evidence="9">
    <name type="scientific">Caldilineaceae bacterium SB0662_bin_9</name>
    <dbReference type="NCBI Taxonomy" id="2605258"/>
    <lineage>
        <taxon>Bacteria</taxon>
        <taxon>Bacillati</taxon>
        <taxon>Chloroflexota</taxon>
        <taxon>Caldilineae</taxon>
        <taxon>Caldilineales</taxon>
        <taxon>Caldilineaceae</taxon>
    </lineage>
</organism>
<dbReference type="InterPro" id="IPR051447">
    <property type="entry name" value="Lipoprotein-release_system"/>
</dbReference>
<feature type="transmembrane region" description="Helical" evidence="7">
    <location>
        <begin position="914"/>
        <end position="937"/>
    </location>
</feature>
<evidence type="ECO:0000256" key="5">
    <source>
        <dbReference type="ARBA" id="ARBA00022989"/>
    </source>
</evidence>
<feature type="transmembrane region" description="Helical" evidence="7">
    <location>
        <begin position="319"/>
        <end position="341"/>
    </location>
</feature>
<feature type="transmembrane region" description="Helical" evidence="7">
    <location>
        <begin position="499"/>
        <end position="519"/>
    </location>
</feature>
<feature type="transmembrane region" description="Helical" evidence="7">
    <location>
        <begin position="415"/>
        <end position="436"/>
    </location>
</feature>
<feature type="transmembrane region" description="Helical" evidence="7">
    <location>
        <begin position="362"/>
        <end position="395"/>
    </location>
</feature>
<comment type="subcellular location">
    <subcellularLocation>
        <location evidence="1">Cell membrane</location>
        <topology evidence="1">Multi-pass membrane protein</topology>
    </subcellularLocation>
</comment>
<keyword evidence="5 7" id="KW-1133">Transmembrane helix</keyword>
<evidence type="ECO:0000256" key="6">
    <source>
        <dbReference type="ARBA" id="ARBA00023136"/>
    </source>
</evidence>
<feature type="transmembrane region" description="Helical" evidence="7">
    <location>
        <begin position="866"/>
        <end position="894"/>
    </location>
</feature>
<evidence type="ECO:0000256" key="4">
    <source>
        <dbReference type="ARBA" id="ARBA00022692"/>
    </source>
</evidence>
<proteinExistence type="inferred from homology"/>
<protein>
    <submittedName>
        <fullName evidence="9">ABC transporter permease</fullName>
    </submittedName>
</protein>